<gene>
    <name evidence="2" type="ORF">EHN07_13995</name>
</gene>
<dbReference type="OrthoDB" id="6617087at2"/>
<keyword evidence="1" id="KW-0812">Transmembrane</keyword>
<reference evidence="2 3" key="1">
    <citation type="submission" date="2018-11" db="EMBL/GenBank/DDBJ databases">
        <title>Draft genome sequence of Buttiauxella warmboldiae CCUG 35512.</title>
        <authorList>
            <person name="Salva-Serra F."/>
            <person name="Marathe N."/>
            <person name="Moore E."/>
            <person name="Svensson L."/>
            <person name="Engstrom-Jakobsson H."/>
        </authorList>
    </citation>
    <scope>NUCLEOTIDE SEQUENCE [LARGE SCALE GENOMIC DNA]</scope>
    <source>
        <strain evidence="2 3">CCUG 35512</strain>
    </source>
</reference>
<keyword evidence="1" id="KW-1133">Transmembrane helix</keyword>
<comment type="caution">
    <text evidence="2">The sequence shown here is derived from an EMBL/GenBank/DDBJ whole genome shotgun (WGS) entry which is preliminary data.</text>
</comment>
<dbReference type="EMBL" id="RPOH01000061">
    <property type="protein sequence ID" value="RPH24768.1"/>
    <property type="molecule type" value="Genomic_DNA"/>
</dbReference>
<sequence length="91" mass="10704">MEKYVFYYKELATKVFAKSALSKDDIRQLKEEGFKKYPLEFAAENKQDAIKKLNENSRENFDELSQFSGNILLLVIVMLITMALIYLFPLR</sequence>
<dbReference type="AlphaFoldDB" id="A0A3N5D8Z6"/>
<proteinExistence type="predicted"/>
<accession>A0A3N5D8Z6</accession>
<feature type="transmembrane region" description="Helical" evidence="1">
    <location>
        <begin position="67"/>
        <end position="88"/>
    </location>
</feature>
<evidence type="ECO:0000313" key="2">
    <source>
        <dbReference type="EMBL" id="RPH24768.1"/>
    </source>
</evidence>
<name>A0A3N5D8Z6_9ENTR</name>
<keyword evidence="1" id="KW-0472">Membrane</keyword>
<evidence type="ECO:0000313" key="3">
    <source>
        <dbReference type="Proteomes" id="UP000268615"/>
    </source>
</evidence>
<protein>
    <submittedName>
        <fullName evidence="2">Uncharacterized protein</fullName>
    </submittedName>
</protein>
<dbReference type="RefSeq" id="WP_124024709.1">
    <property type="nucleotide sequence ID" value="NZ_RPOH01000061.1"/>
</dbReference>
<organism evidence="2 3">
    <name type="scientific">Buttiauxella warmboldiae</name>
    <dbReference type="NCBI Taxonomy" id="82993"/>
    <lineage>
        <taxon>Bacteria</taxon>
        <taxon>Pseudomonadati</taxon>
        <taxon>Pseudomonadota</taxon>
        <taxon>Gammaproteobacteria</taxon>
        <taxon>Enterobacterales</taxon>
        <taxon>Enterobacteriaceae</taxon>
        <taxon>Buttiauxella</taxon>
    </lineage>
</organism>
<dbReference type="Proteomes" id="UP000268615">
    <property type="component" value="Unassembled WGS sequence"/>
</dbReference>
<keyword evidence="3" id="KW-1185">Reference proteome</keyword>
<evidence type="ECO:0000256" key="1">
    <source>
        <dbReference type="SAM" id="Phobius"/>
    </source>
</evidence>